<feature type="compositionally biased region" description="Polar residues" evidence="2">
    <location>
        <begin position="464"/>
        <end position="489"/>
    </location>
</feature>
<keyword evidence="1" id="KW-0175">Coiled coil</keyword>
<reference evidence="3 4" key="1">
    <citation type="submission" date="2018-05" db="EMBL/GenBank/DDBJ databases">
        <title>Draft genome sequence of Scytalidium lignicola DSM 105466, a ubiquitous saprotrophic fungus.</title>
        <authorList>
            <person name="Buettner E."/>
            <person name="Gebauer A.M."/>
            <person name="Hofrichter M."/>
            <person name="Liers C."/>
            <person name="Kellner H."/>
        </authorList>
    </citation>
    <scope>NUCLEOTIDE SEQUENCE [LARGE SCALE GENOMIC DNA]</scope>
    <source>
        <strain evidence="3 4">DSM 105466</strain>
    </source>
</reference>
<keyword evidence="4" id="KW-1185">Reference proteome</keyword>
<feature type="non-terminal residue" evidence="3">
    <location>
        <position position="1064"/>
    </location>
</feature>
<dbReference type="PANTHER" id="PTHR15154">
    <property type="entry name" value="HAMARTIN"/>
    <property type="match status" value="1"/>
</dbReference>
<dbReference type="InterPro" id="IPR016024">
    <property type="entry name" value="ARM-type_fold"/>
</dbReference>
<dbReference type="PANTHER" id="PTHR15154:SF2">
    <property type="entry name" value="HAMARTIN"/>
    <property type="match status" value="1"/>
</dbReference>
<feature type="compositionally biased region" description="Polar residues" evidence="2">
    <location>
        <begin position="434"/>
        <end position="448"/>
    </location>
</feature>
<dbReference type="InterPro" id="IPR007483">
    <property type="entry name" value="Hamartin"/>
</dbReference>
<sequence>MTAESLKEVLKAVKSALSDCQLPLSDDLVQLIHTYLEKHGSTEDCNSPKLHEELLAIYQKDVEDKPSRLATFLAILRLLRPAISGCGRLLQWWDKLSVPVMDQLGEEKGLAVEAHATLLDILVYDEDEKDLDDAITTSATVAENLMSIWLKKAALESAQFDDEAQFVSRKIQQILLAFGKKRPKDFLITINKFFVKRESRITALSLLCEFIRYQPPHLYQLLETPLFENLLRCLQIDTSTRVISLAMTALIMFLPHIPNSLAKHLPALFNIYSRMLFWDRERRASLESFVVDDATEEKDDPEKQEINTPTIPNIDTTWDKQSFLLESDDETVPELLHYFTFLYGLYPLNFMSYIRKPQRYLRHANFPRADDLDIQPTEIRQRSETFRQLHLLHPNFFSLTIESELTDNNRWINSEPADVVADCMALYNPGVYDNSMQDATGRTRSQDLSGEHPDVPEEPLLNQEMISSPSYSRHTSWRNTSSTAVTSPSPDGGKTLSGLLRKASQTSHKTSMDDEHLDSPTMRPHRSSSPSHPVSDMLNYQKSLRGSLYQSLANDSVQSLALSHHTQENASHVDSYLQSMPPHLTPRSPSLRPSNADPQTQIAYLLREIMLLKNDLNFERYLKQQHLSHIGRLRRKQIREARVEAETQNLINSNRTLKSKLDEAKRTIVQMRKEFEKSKSHSRQWEMDLTAKLRILKEEQKKWGKEGDQLRSDLAAARDECFKLTQLVAKSESETLLANQKVQSIQSSLNEMDSLRAEVDRLAASVRTYEAAEDTAERDRESRENAGLQVEVLTMQLAAREKELVETKKASEKKIQDLKAKQDNGPAAEIHQTTQGTKQLLDSALATSRARFNEMQKAHNHLLKRYTALQAAYIDLKDPSDGNYFDEPLLSSVNSRRQTDSHNFYRSSSPPFSNPSSMRNSPPNNNGSGSGSTSGGSSLKQNLTRLDSSGSGPRQPRPHSSEIGRSFGAQLYPHPGREYVPGSPPAADPPPKTSSASLDGESSARSESPDLKKARIKPDSEVRIYGRGGVQNIGKKEKDKAKKAADDKRDKKNAGIRGIRNFVG</sequence>
<feature type="compositionally biased region" description="Polar residues" evidence="2">
    <location>
        <begin position="568"/>
        <end position="578"/>
    </location>
</feature>
<feature type="region of interest" description="Disordered" evidence="2">
    <location>
        <begin position="564"/>
        <end position="596"/>
    </location>
</feature>
<dbReference type="EMBL" id="NCSJ02000027">
    <property type="protein sequence ID" value="RFU33973.1"/>
    <property type="molecule type" value="Genomic_DNA"/>
</dbReference>
<feature type="region of interest" description="Disordered" evidence="2">
    <location>
        <begin position="896"/>
        <end position="1064"/>
    </location>
</feature>
<feature type="compositionally biased region" description="Basic and acidic residues" evidence="2">
    <location>
        <begin position="1002"/>
        <end position="1024"/>
    </location>
</feature>
<name>A0A3E2HL61_SCYLI</name>
<gene>
    <name evidence="3" type="ORF">B7463_g2344</name>
</gene>
<comment type="caution">
    <text evidence="3">The sequence shown here is derived from an EMBL/GenBank/DDBJ whole genome shotgun (WGS) entry which is preliminary data.</text>
</comment>
<feature type="compositionally biased region" description="Pro residues" evidence="2">
    <location>
        <begin position="982"/>
        <end position="992"/>
    </location>
</feature>
<dbReference type="AlphaFoldDB" id="A0A3E2HL61"/>
<protein>
    <recommendedName>
        <fullName evidence="5">Tuberous sclerosis 1</fullName>
    </recommendedName>
</protein>
<evidence type="ECO:0000313" key="4">
    <source>
        <dbReference type="Proteomes" id="UP000258309"/>
    </source>
</evidence>
<evidence type="ECO:0000256" key="2">
    <source>
        <dbReference type="SAM" id="MobiDB-lite"/>
    </source>
</evidence>
<feature type="compositionally biased region" description="Polar residues" evidence="2">
    <location>
        <begin position="587"/>
        <end position="596"/>
    </location>
</feature>
<evidence type="ECO:0008006" key="5">
    <source>
        <dbReference type="Google" id="ProtNLM"/>
    </source>
</evidence>
<feature type="compositionally biased region" description="Polar residues" evidence="2">
    <location>
        <begin position="896"/>
        <end position="906"/>
    </location>
</feature>
<dbReference type="GO" id="GO:0033596">
    <property type="term" value="C:TSC1-TSC2 complex"/>
    <property type="evidence" value="ECO:0007669"/>
    <property type="project" value="TreeGrafter"/>
</dbReference>
<feature type="non-terminal residue" evidence="3">
    <location>
        <position position="1"/>
    </location>
</feature>
<dbReference type="STRING" id="5539.A0A3E2HL61"/>
<dbReference type="GO" id="GO:0032007">
    <property type="term" value="P:negative regulation of TOR signaling"/>
    <property type="evidence" value="ECO:0007669"/>
    <property type="project" value="TreeGrafter"/>
</dbReference>
<accession>A0A3E2HL61</accession>
<proteinExistence type="predicted"/>
<dbReference type="OrthoDB" id="6022054at2759"/>
<evidence type="ECO:0000313" key="3">
    <source>
        <dbReference type="EMBL" id="RFU33973.1"/>
    </source>
</evidence>
<feature type="compositionally biased region" description="Polar residues" evidence="2">
    <location>
        <begin position="939"/>
        <end position="952"/>
    </location>
</feature>
<dbReference type="OMA" id="IMFLPHI"/>
<feature type="compositionally biased region" description="Low complexity" evidence="2">
    <location>
        <begin position="907"/>
        <end position="927"/>
    </location>
</feature>
<feature type="compositionally biased region" description="Low complexity" evidence="2">
    <location>
        <begin position="519"/>
        <end position="535"/>
    </location>
</feature>
<dbReference type="Proteomes" id="UP000258309">
    <property type="component" value="Unassembled WGS sequence"/>
</dbReference>
<dbReference type="GO" id="GO:0051726">
    <property type="term" value="P:regulation of cell cycle"/>
    <property type="evidence" value="ECO:0007669"/>
    <property type="project" value="TreeGrafter"/>
</dbReference>
<feature type="region of interest" description="Disordered" evidence="2">
    <location>
        <begin position="432"/>
        <end position="537"/>
    </location>
</feature>
<dbReference type="SUPFAM" id="SSF48371">
    <property type="entry name" value="ARM repeat"/>
    <property type="match status" value="1"/>
</dbReference>
<feature type="compositionally biased region" description="Basic and acidic residues" evidence="2">
    <location>
        <begin position="1034"/>
        <end position="1053"/>
    </location>
</feature>
<feature type="coiled-coil region" evidence="1">
    <location>
        <begin position="745"/>
        <end position="772"/>
    </location>
</feature>
<feature type="coiled-coil region" evidence="1">
    <location>
        <begin position="647"/>
        <end position="681"/>
    </location>
</feature>
<organism evidence="3 4">
    <name type="scientific">Scytalidium lignicola</name>
    <name type="common">Hyphomycete</name>
    <dbReference type="NCBI Taxonomy" id="5539"/>
    <lineage>
        <taxon>Eukaryota</taxon>
        <taxon>Fungi</taxon>
        <taxon>Dikarya</taxon>
        <taxon>Ascomycota</taxon>
        <taxon>Pezizomycotina</taxon>
        <taxon>Leotiomycetes</taxon>
        <taxon>Leotiomycetes incertae sedis</taxon>
        <taxon>Scytalidium</taxon>
    </lineage>
</organism>
<evidence type="ECO:0000256" key="1">
    <source>
        <dbReference type="SAM" id="Coils"/>
    </source>
</evidence>
<dbReference type="Pfam" id="PF04388">
    <property type="entry name" value="Hamartin"/>
    <property type="match status" value="1"/>
</dbReference>